<accession>A0A835XZK2</accession>
<proteinExistence type="predicted"/>
<dbReference type="EMBL" id="JAEHOE010000041">
    <property type="protein sequence ID" value="KAG2492915.1"/>
    <property type="molecule type" value="Genomic_DNA"/>
</dbReference>
<dbReference type="AlphaFoldDB" id="A0A835XZK2"/>
<comment type="caution">
    <text evidence="2">The sequence shown here is derived from an EMBL/GenBank/DDBJ whole genome shotgun (WGS) entry which is preliminary data.</text>
</comment>
<feature type="domain" description="Pherophorin" evidence="1">
    <location>
        <begin position="1"/>
        <end position="150"/>
    </location>
</feature>
<sequence>MPYSLQSNPTVGTGKDGLTEITFTLAPSKNVDYSAARNSWTLMFMVDPLCVGTTPITSEVLLGGKNRTAPHFVTYKAPMTSTYPETECAALKLTGVELTPQQAAVGGTKVLLRFWPSGVCKTLQDFCGGYSGTPNTCVYAFGDNPCDHCPHQMLTI</sequence>
<reference evidence="2" key="1">
    <citation type="journal article" date="2020" name="bioRxiv">
        <title>Comparative genomics of Chlamydomonas.</title>
        <authorList>
            <person name="Craig R.J."/>
            <person name="Hasan A.R."/>
            <person name="Ness R.W."/>
            <person name="Keightley P.D."/>
        </authorList>
    </citation>
    <scope>NUCLEOTIDE SEQUENCE</scope>
    <source>
        <strain evidence="2">CCAP 11/70</strain>
    </source>
</reference>
<keyword evidence="3" id="KW-1185">Reference proteome</keyword>
<gene>
    <name evidence="2" type="ORF">HYH03_008828</name>
</gene>
<protein>
    <recommendedName>
        <fullName evidence="1">Pherophorin domain-containing protein</fullName>
    </recommendedName>
</protein>
<dbReference type="Proteomes" id="UP000612055">
    <property type="component" value="Unassembled WGS sequence"/>
</dbReference>
<dbReference type="InterPro" id="IPR024616">
    <property type="entry name" value="Pherophorin"/>
</dbReference>
<name>A0A835XZK2_9CHLO</name>
<evidence type="ECO:0000313" key="2">
    <source>
        <dbReference type="EMBL" id="KAG2492915.1"/>
    </source>
</evidence>
<dbReference type="Pfam" id="PF12499">
    <property type="entry name" value="DUF3707"/>
    <property type="match status" value="1"/>
</dbReference>
<evidence type="ECO:0000259" key="1">
    <source>
        <dbReference type="Pfam" id="PF12499"/>
    </source>
</evidence>
<evidence type="ECO:0000313" key="3">
    <source>
        <dbReference type="Proteomes" id="UP000612055"/>
    </source>
</evidence>
<organism evidence="2 3">
    <name type="scientific">Edaphochlamys debaryana</name>
    <dbReference type="NCBI Taxonomy" id="47281"/>
    <lineage>
        <taxon>Eukaryota</taxon>
        <taxon>Viridiplantae</taxon>
        <taxon>Chlorophyta</taxon>
        <taxon>core chlorophytes</taxon>
        <taxon>Chlorophyceae</taxon>
        <taxon>CS clade</taxon>
        <taxon>Chlamydomonadales</taxon>
        <taxon>Chlamydomonadales incertae sedis</taxon>
        <taxon>Edaphochlamys</taxon>
    </lineage>
</organism>
<dbReference type="OrthoDB" id="556416at2759"/>